<feature type="non-terminal residue" evidence="1">
    <location>
        <position position="12"/>
    </location>
</feature>
<dbReference type="Proteomes" id="UP000187429">
    <property type="component" value="Unassembled WGS sequence"/>
</dbReference>
<comment type="caution">
    <text evidence="1">The sequence shown here is derived from an EMBL/GenBank/DDBJ whole genome shotgun (WGS) entry which is preliminary data.</text>
</comment>
<keyword evidence="2" id="KW-1185">Reference proteome</keyword>
<organism evidence="1 2">
    <name type="scientific">Smittium culicis</name>
    <dbReference type="NCBI Taxonomy" id="133412"/>
    <lineage>
        <taxon>Eukaryota</taxon>
        <taxon>Fungi</taxon>
        <taxon>Fungi incertae sedis</taxon>
        <taxon>Zoopagomycota</taxon>
        <taxon>Kickxellomycotina</taxon>
        <taxon>Harpellomycetes</taxon>
        <taxon>Harpellales</taxon>
        <taxon>Legeriomycetaceae</taxon>
        <taxon>Smittium</taxon>
    </lineage>
</organism>
<protein>
    <submittedName>
        <fullName evidence="1">Uncharacterized protein</fullName>
    </submittedName>
</protein>
<accession>A0A1R1XXU3</accession>
<name>A0A1R1XXU3_9FUNG</name>
<reference evidence="2" key="1">
    <citation type="submission" date="2017-01" db="EMBL/GenBank/DDBJ databases">
        <authorList>
            <person name="Wang Y."/>
            <person name="White M."/>
            <person name="Kvist S."/>
            <person name="Moncalvo J.-M."/>
        </authorList>
    </citation>
    <scope>NUCLEOTIDE SEQUENCE [LARGE SCALE GENOMIC DNA]</scope>
    <source>
        <strain evidence="2">ID-206-W2</strain>
    </source>
</reference>
<evidence type="ECO:0000313" key="1">
    <source>
        <dbReference type="EMBL" id="OMJ19507.1"/>
    </source>
</evidence>
<gene>
    <name evidence="1" type="ORF">AYI69_g6598</name>
</gene>
<sequence>MLDPTSIRNTEE</sequence>
<proteinExistence type="predicted"/>
<dbReference type="EMBL" id="LSSM01002985">
    <property type="protein sequence ID" value="OMJ19507.1"/>
    <property type="molecule type" value="Genomic_DNA"/>
</dbReference>
<evidence type="ECO:0000313" key="2">
    <source>
        <dbReference type="Proteomes" id="UP000187429"/>
    </source>
</evidence>